<dbReference type="InterPro" id="IPR036388">
    <property type="entry name" value="WH-like_DNA-bd_sf"/>
</dbReference>
<sequence>MDVRQLAAFRAVAQTRSITRAAAALGYSQSAVTTQIKGLESVVRARLFERRRDGVRLTASGERFLPYATRLLRLTEEARSAVAPEAVLGGTLTIGASESITTYRLPDVVRLFHAAHPKVRLSLHTFHEGPEAMVAALGRGDIDVALTHSIDPGPTGPATRRLATEELVLVATPDHALARRAAVTTEDLRSAPTLIVQSACVYDTILRTELTAVGPRVVPPLEFGTIEGVKIAALSGHGVALLPRVTVTGLLDTGALVQLPWAPAVTVASYVAWDEEQCDPAMLSAFEAVLDRVAAGWACSPACAEVGSLSA</sequence>
<comment type="similarity">
    <text evidence="1">Belongs to the LysR transcriptional regulatory family.</text>
</comment>
<evidence type="ECO:0000256" key="3">
    <source>
        <dbReference type="ARBA" id="ARBA00023125"/>
    </source>
</evidence>
<keyword evidence="2" id="KW-0805">Transcription regulation</keyword>
<feature type="domain" description="HTH lysR-type" evidence="5">
    <location>
        <begin position="1"/>
        <end position="58"/>
    </location>
</feature>
<dbReference type="PROSITE" id="PS50931">
    <property type="entry name" value="HTH_LYSR"/>
    <property type="match status" value="1"/>
</dbReference>
<dbReference type="PRINTS" id="PR00039">
    <property type="entry name" value="HTHLYSR"/>
</dbReference>
<keyword evidence="3" id="KW-0238">DNA-binding</keyword>
<dbReference type="InterPro" id="IPR005119">
    <property type="entry name" value="LysR_subst-bd"/>
</dbReference>
<dbReference type="Pfam" id="PF00126">
    <property type="entry name" value="HTH_1"/>
    <property type="match status" value="1"/>
</dbReference>
<evidence type="ECO:0000313" key="7">
    <source>
        <dbReference type="Proteomes" id="UP001597168"/>
    </source>
</evidence>
<evidence type="ECO:0000256" key="4">
    <source>
        <dbReference type="ARBA" id="ARBA00023163"/>
    </source>
</evidence>
<gene>
    <name evidence="6" type="ORF">ACFQ3T_01830</name>
</gene>
<dbReference type="SUPFAM" id="SSF53850">
    <property type="entry name" value="Periplasmic binding protein-like II"/>
    <property type="match status" value="1"/>
</dbReference>
<dbReference type="Proteomes" id="UP001597168">
    <property type="component" value="Unassembled WGS sequence"/>
</dbReference>
<evidence type="ECO:0000256" key="2">
    <source>
        <dbReference type="ARBA" id="ARBA00023015"/>
    </source>
</evidence>
<evidence type="ECO:0000259" key="5">
    <source>
        <dbReference type="PROSITE" id="PS50931"/>
    </source>
</evidence>
<protein>
    <submittedName>
        <fullName evidence="6">LysR family transcriptional regulator</fullName>
    </submittedName>
</protein>
<dbReference type="RefSeq" id="WP_380718993.1">
    <property type="nucleotide sequence ID" value="NZ_JBHTLK010000004.1"/>
</dbReference>
<accession>A0ABW3QGA9</accession>
<evidence type="ECO:0000256" key="1">
    <source>
        <dbReference type="ARBA" id="ARBA00009437"/>
    </source>
</evidence>
<proteinExistence type="inferred from homology"/>
<dbReference type="EMBL" id="JBHTLK010000004">
    <property type="protein sequence ID" value="MFD1145857.1"/>
    <property type="molecule type" value="Genomic_DNA"/>
</dbReference>
<comment type="caution">
    <text evidence="6">The sequence shown here is derived from an EMBL/GenBank/DDBJ whole genome shotgun (WGS) entry which is preliminary data.</text>
</comment>
<dbReference type="PANTHER" id="PTHR30126:SF40">
    <property type="entry name" value="HTH-TYPE TRANSCRIPTIONAL REGULATOR GLTR"/>
    <property type="match status" value="1"/>
</dbReference>
<dbReference type="InterPro" id="IPR036390">
    <property type="entry name" value="WH_DNA-bd_sf"/>
</dbReference>
<dbReference type="CDD" id="cd05466">
    <property type="entry name" value="PBP2_LTTR_substrate"/>
    <property type="match status" value="1"/>
</dbReference>
<reference evidence="7" key="1">
    <citation type="journal article" date="2019" name="Int. J. Syst. Evol. Microbiol.">
        <title>The Global Catalogue of Microorganisms (GCM) 10K type strain sequencing project: providing services to taxonomists for standard genome sequencing and annotation.</title>
        <authorList>
            <consortium name="The Broad Institute Genomics Platform"/>
            <consortium name="The Broad Institute Genome Sequencing Center for Infectious Disease"/>
            <person name="Wu L."/>
            <person name="Ma J."/>
        </authorList>
    </citation>
    <scope>NUCLEOTIDE SEQUENCE [LARGE SCALE GENOMIC DNA]</scope>
    <source>
        <strain evidence="7">CCUG 60214</strain>
    </source>
</reference>
<keyword evidence="7" id="KW-1185">Reference proteome</keyword>
<dbReference type="SUPFAM" id="SSF46785">
    <property type="entry name" value="Winged helix' DNA-binding domain"/>
    <property type="match status" value="1"/>
</dbReference>
<dbReference type="Gene3D" id="1.10.10.10">
    <property type="entry name" value="Winged helix-like DNA-binding domain superfamily/Winged helix DNA-binding domain"/>
    <property type="match status" value="1"/>
</dbReference>
<dbReference type="Pfam" id="PF03466">
    <property type="entry name" value="LysR_substrate"/>
    <property type="match status" value="1"/>
</dbReference>
<evidence type="ECO:0000313" key="6">
    <source>
        <dbReference type="EMBL" id="MFD1145857.1"/>
    </source>
</evidence>
<name>A0ABW3QGA9_9PSEU</name>
<dbReference type="PANTHER" id="PTHR30126">
    <property type="entry name" value="HTH-TYPE TRANSCRIPTIONAL REGULATOR"/>
    <property type="match status" value="1"/>
</dbReference>
<dbReference type="InterPro" id="IPR000847">
    <property type="entry name" value="LysR_HTH_N"/>
</dbReference>
<dbReference type="Gene3D" id="3.40.190.10">
    <property type="entry name" value="Periplasmic binding protein-like II"/>
    <property type="match status" value="2"/>
</dbReference>
<organism evidence="6 7">
    <name type="scientific">Saccharothrix hoggarensis</name>
    <dbReference type="NCBI Taxonomy" id="913853"/>
    <lineage>
        <taxon>Bacteria</taxon>
        <taxon>Bacillati</taxon>
        <taxon>Actinomycetota</taxon>
        <taxon>Actinomycetes</taxon>
        <taxon>Pseudonocardiales</taxon>
        <taxon>Pseudonocardiaceae</taxon>
        <taxon>Saccharothrix</taxon>
    </lineage>
</organism>
<keyword evidence="4" id="KW-0804">Transcription</keyword>